<dbReference type="GO" id="GO:0005886">
    <property type="term" value="C:plasma membrane"/>
    <property type="evidence" value="ECO:0007669"/>
    <property type="project" value="UniProtKB-SubCell"/>
</dbReference>
<accession>A0A1M4ZQC2</accession>
<keyword evidence="4 7" id="KW-0812">Transmembrane</keyword>
<protein>
    <submittedName>
        <fullName evidence="10">Multisubunit sodium/proton antiporter, MrpB subunit</fullName>
    </submittedName>
</protein>
<evidence type="ECO:0000256" key="4">
    <source>
        <dbReference type="ARBA" id="ARBA00022692"/>
    </source>
</evidence>
<sequence>MRSNEDNAGLPPVARLLLAIGMVAIGLVLAWALWSHSETSSSLAAAVMTELPRSGVSNPVTAVLLNFRAFDTMLELAVLLLVAVTVGGLRDPREVSAFAQVKQAASVSPLLQSLARDLVPIMMLTSGYLLWIGAKAPGGAFQAGAVLAAAAVLAHLSGRPWLSNPGDWRIRALLVLGTGAFLVSALALLLVTGTYFRYPPALAGAWILIIETAATLSIAAMLYVTFCAVVPMMPSRR</sequence>
<feature type="domain" description="Na+/H+ antiporter MnhB subunit-related protein" evidence="8">
    <location>
        <begin position="111"/>
        <end position="222"/>
    </location>
</feature>
<comment type="similarity">
    <text evidence="2">Belongs to the CPA3 antiporters (TC 2.A.63) subunit B family.</text>
</comment>
<keyword evidence="11" id="KW-1185">Reference proteome</keyword>
<dbReference type="PANTHER" id="PTHR33932">
    <property type="entry name" value="NA(+)/H(+) ANTIPORTER SUBUNIT B"/>
    <property type="match status" value="1"/>
</dbReference>
<dbReference type="Pfam" id="PF20501">
    <property type="entry name" value="MbhE"/>
    <property type="match status" value="1"/>
</dbReference>
<feature type="transmembrane region" description="Helical" evidence="7">
    <location>
        <begin position="12"/>
        <end position="34"/>
    </location>
</feature>
<name>A0A1M4ZQC2_9GAMM</name>
<proteinExistence type="inferred from homology"/>
<evidence type="ECO:0000313" key="10">
    <source>
        <dbReference type="EMBL" id="SHF20194.1"/>
    </source>
</evidence>
<dbReference type="PANTHER" id="PTHR33932:SF4">
    <property type="entry name" value="NA(+)_H(+) ANTIPORTER SUBUNIT B"/>
    <property type="match status" value="1"/>
</dbReference>
<feature type="transmembrane region" description="Helical" evidence="7">
    <location>
        <begin position="72"/>
        <end position="89"/>
    </location>
</feature>
<evidence type="ECO:0000256" key="2">
    <source>
        <dbReference type="ARBA" id="ARBA00009425"/>
    </source>
</evidence>
<evidence type="ECO:0000259" key="9">
    <source>
        <dbReference type="Pfam" id="PF20501"/>
    </source>
</evidence>
<keyword evidence="5 7" id="KW-1133">Transmembrane helix</keyword>
<dbReference type="EMBL" id="FQUJ01000008">
    <property type="protein sequence ID" value="SHF20194.1"/>
    <property type="molecule type" value="Genomic_DNA"/>
</dbReference>
<organism evidence="10 11">
    <name type="scientific">Modicisalibacter ilicicola DSM 19980</name>
    <dbReference type="NCBI Taxonomy" id="1121942"/>
    <lineage>
        <taxon>Bacteria</taxon>
        <taxon>Pseudomonadati</taxon>
        <taxon>Pseudomonadota</taxon>
        <taxon>Gammaproteobacteria</taxon>
        <taxon>Oceanospirillales</taxon>
        <taxon>Halomonadaceae</taxon>
        <taxon>Modicisalibacter</taxon>
    </lineage>
</organism>
<feature type="transmembrane region" description="Helical" evidence="7">
    <location>
        <begin position="170"/>
        <end position="191"/>
    </location>
</feature>
<evidence type="ECO:0000256" key="3">
    <source>
        <dbReference type="ARBA" id="ARBA00022475"/>
    </source>
</evidence>
<keyword evidence="3" id="KW-1003">Cell membrane</keyword>
<gene>
    <name evidence="10" type="ORF">SAMN02745148_02015</name>
</gene>
<evidence type="ECO:0000256" key="6">
    <source>
        <dbReference type="ARBA" id="ARBA00023136"/>
    </source>
</evidence>
<keyword evidence="6 7" id="KW-0472">Membrane</keyword>
<dbReference type="Pfam" id="PF04039">
    <property type="entry name" value="MnhB"/>
    <property type="match status" value="1"/>
</dbReference>
<dbReference type="RefSeq" id="WP_072822367.1">
    <property type="nucleotide sequence ID" value="NZ_FQUJ01000008.1"/>
</dbReference>
<dbReference type="InterPro" id="IPR046806">
    <property type="entry name" value="MrpA_C/MbhE"/>
</dbReference>
<dbReference type="STRING" id="1121942.SAMN02745148_02015"/>
<comment type="subcellular location">
    <subcellularLocation>
        <location evidence="1">Cell membrane</location>
        <topology evidence="1">Multi-pass membrane protein</topology>
    </subcellularLocation>
</comment>
<dbReference type="OrthoDB" id="4962908at2"/>
<evidence type="ECO:0000256" key="5">
    <source>
        <dbReference type="ARBA" id="ARBA00022989"/>
    </source>
</evidence>
<feature type="transmembrane region" description="Helical" evidence="7">
    <location>
        <begin position="203"/>
        <end position="230"/>
    </location>
</feature>
<evidence type="ECO:0000256" key="1">
    <source>
        <dbReference type="ARBA" id="ARBA00004651"/>
    </source>
</evidence>
<dbReference type="Proteomes" id="UP000184346">
    <property type="component" value="Unassembled WGS sequence"/>
</dbReference>
<evidence type="ECO:0000256" key="7">
    <source>
        <dbReference type="SAM" id="Phobius"/>
    </source>
</evidence>
<dbReference type="AlphaFoldDB" id="A0A1M4ZQC2"/>
<reference evidence="10 11" key="1">
    <citation type="submission" date="2016-11" db="EMBL/GenBank/DDBJ databases">
        <authorList>
            <person name="Jaros S."/>
            <person name="Januszkiewicz K."/>
            <person name="Wedrychowicz H."/>
        </authorList>
    </citation>
    <scope>NUCLEOTIDE SEQUENCE [LARGE SCALE GENOMIC DNA]</scope>
    <source>
        <strain evidence="10 11">DSM 19980</strain>
    </source>
</reference>
<dbReference type="InterPro" id="IPR007182">
    <property type="entry name" value="MnhB"/>
</dbReference>
<dbReference type="InterPro" id="IPR050622">
    <property type="entry name" value="CPA3_antiporter_subunitB"/>
</dbReference>
<feature type="domain" description="MrpA C-terminal/MbhE" evidence="9">
    <location>
        <begin position="17"/>
        <end position="88"/>
    </location>
</feature>
<evidence type="ECO:0000259" key="8">
    <source>
        <dbReference type="Pfam" id="PF04039"/>
    </source>
</evidence>
<evidence type="ECO:0000313" key="11">
    <source>
        <dbReference type="Proteomes" id="UP000184346"/>
    </source>
</evidence>